<dbReference type="Gene3D" id="2.60.120.10">
    <property type="entry name" value="Jelly Rolls"/>
    <property type="match status" value="1"/>
</dbReference>
<evidence type="ECO:0000313" key="2">
    <source>
        <dbReference type="Proteomes" id="UP001519921"/>
    </source>
</evidence>
<dbReference type="PANTHER" id="PTHR37694">
    <property type="entry name" value="SLR8022 PROTEIN"/>
    <property type="match status" value="1"/>
</dbReference>
<reference evidence="1 2" key="1">
    <citation type="submission" date="2021-07" db="EMBL/GenBank/DDBJ databases">
        <title>Clostridium weizhouense sp. nov., an anaerobic bacterium isolated from activated sludge of Petroleum wastewater.</title>
        <authorList>
            <person name="Li Q."/>
        </authorList>
    </citation>
    <scope>NUCLEOTIDE SEQUENCE [LARGE SCALE GENOMIC DNA]</scope>
    <source>
        <strain evidence="1 2">YB-6</strain>
    </source>
</reference>
<sequence>MKYLRNIEPFKPIKINEMIHHSGSKIASKALVDNDKHEIRFFSFAKDESIDKEYYEMESLFIIIEGKVKVVYNEDDESIISDGNIFALEADIQYGIEALTDAKLLNILIKE</sequence>
<organism evidence="1 2">
    <name type="scientific">Clostridium weizhouense</name>
    <dbReference type="NCBI Taxonomy" id="2859781"/>
    <lineage>
        <taxon>Bacteria</taxon>
        <taxon>Bacillati</taxon>
        <taxon>Bacillota</taxon>
        <taxon>Clostridia</taxon>
        <taxon>Eubacteriales</taxon>
        <taxon>Clostridiaceae</taxon>
        <taxon>Clostridium</taxon>
    </lineage>
</organism>
<accession>A0ABS7ASH9</accession>
<dbReference type="InterPro" id="IPR011051">
    <property type="entry name" value="RmlC_Cupin_sf"/>
</dbReference>
<dbReference type="EMBL" id="JAHXPT010000016">
    <property type="protein sequence ID" value="MBW6411632.1"/>
    <property type="molecule type" value="Genomic_DNA"/>
</dbReference>
<gene>
    <name evidence="1" type="ORF">KYD98_16240</name>
</gene>
<dbReference type="InterPro" id="IPR014710">
    <property type="entry name" value="RmlC-like_jellyroll"/>
</dbReference>
<name>A0ABS7ASH9_9CLOT</name>
<dbReference type="RefSeq" id="WP_219781094.1">
    <property type="nucleotide sequence ID" value="NZ_JAHXPT010000016.1"/>
</dbReference>
<keyword evidence="2" id="KW-1185">Reference proteome</keyword>
<protein>
    <submittedName>
        <fullName evidence="1">Cupin</fullName>
    </submittedName>
</protein>
<dbReference type="Proteomes" id="UP001519921">
    <property type="component" value="Unassembled WGS sequence"/>
</dbReference>
<comment type="caution">
    <text evidence="1">The sequence shown here is derived from an EMBL/GenBank/DDBJ whole genome shotgun (WGS) entry which is preliminary data.</text>
</comment>
<evidence type="ECO:0000313" key="1">
    <source>
        <dbReference type="EMBL" id="MBW6411632.1"/>
    </source>
</evidence>
<dbReference type="SUPFAM" id="SSF51182">
    <property type="entry name" value="RmlC-like cupins"/>
    <property type="match status" value="1"/>
</dbReference>
<dbReference type="PANTHER" id="PTHR37694:SF1">
    <property type="entry name" value="SLR8022 PROTEIN"/>
    <property type="match status" value="1"/>
</dbReference>
<proteinExistence type="predicted"/>